<evidence type="ECO:0000256" key="3">
    <source>
        <dbReference type="ARBA" id="ARBA00022692"/>
    </source>
</evidence>
<protein>
    <submittedName>
        <fullName evidence="7">Transmembrane protein</fullName>
    </submittedName>
</protein>
<dbReference type="GO" id="GO:0016020">
    <property type="term" value="C:membrane"/>
    <property type="evidence" value="ECO:0007669"/>
    <property type="project" value="UniProtKB-SubCell"/>
</dbReference>
<dbReference type="AlphaFoldDB" id="A0A2S2PJ56"/>
<dbReference type="PANTHER" id="PTHR28668">
    <property type="entry name" value="TRANSMEMBRANE PROTEIN 234"/>
    <property type="match status" value="1"/>
</dbReference>
<organism evidence="7">
    <name type="scientific">Schizaphis graminum</name>
    <name type="common">Green bug aphid</name>
    <dbReference type="NCBI Taxonomy" id="13262"/>
    <lineage>
        <taxon>Eukaryota</taxon>
        <taxon>Metazoa</taxon>
        <taxon>Ecdysozoa</taxon>
        <taxon>Arthropoda</taxon>
        <taxon>Hexapoda</taxon>
        <taxon>Insecta</taxon>
        <taxon>Pterygota</taxon>
        <taxon>Neoptera</taxon>
        <taxon>Paraneoptera</taxon>
        <taxon>Hemiptera</taxon>
        <taxon>Sternorrhyncha</taxon>
        <taxon>Aphidomorpha</taxon>
        <taxon>Aphidoidea</taxon>
        <taxon>Aphididae</taxon>
        <taxon>Aphidini</taxon>
        <taxon>Schizaphis</taxon>
    </lineage>
</organism>
<comment type="similarity">
    <text evidence="2">Belongs to the TMEM234 family.</text>
</comment>
<dbReference type="EMBL" id="GGMR01016818">
    <property type="protein sequence ID" value="MBY29437.1"/>
    <property type="molecule type" value="Transcribed_RNA"/>
</dbReference>
<feature type="transmembrane region" description="Helical" evidence="6">
    <location>
        <begin position="48"/>
        <end position="68"/>
    </location>
</feature>
<dbReference type="Pfam" id="PF10639">
    <property type="entry name" value="TMEM234"/>
    <property type="match status" value="1"/>
</dbReference>
<evidence type="ECO:0000256" key="4">
    <source>
        <dbReference type="ARBA" id="ARBA00022989"/>
    </source>
</evidence>
<name>A0A2S2PJ56_SCHGA</name>
<evidence type="ECO:0000256" key="1">
    <source>
        <dbReference type="ARBA" id="ARBA00004141"/>
    </source>
</evidence>
<evidence type="ECO:0000256" key="6">
    <source>
        <dbReference type="SAM" id="Phobius"/>
    </source>
</evidence>
<dbReference type="InterPro" id="IPR018908">
    <property type="entry name" value="TMEM234"/>
</dbReference>
<reference evidence="7" key="1">
    <citation type="submission" date="2018-04" db="EMBL/GenBank/DDBJ databases">
        <title>Transcriptome of Schizaphis graminum biotype I.</title>
        <authorList>
            <person name="Scully E.D."/>
            <person name="Geib S.M."/>
            <person name="Palmer N.A."/>
            <person name="Koch K."/>
            <person name="Bradshaw J."/>
            <person name="Heng-Moss T."/>
            <person name="Sarath G."/>
        </authorList>
    </citation>
    <scope>NUCLEOTIDE SEQUENCE</scope>
</reference>
<accession>A0A2S2PJ56</accession>
<sequence>MEDSIIQLLIVGVLWGSTNPFLKAATSKIKRNKTDSIISEVTNHVTNWHYLIPFIINQCGSLLFYFTLKYSDISLAVPIANGVSFMSTSIVGTLIGEEKPKFRTMFGILFLLFGIFCLIIDKNT</sequence>
<dbReference type="InterPro" id="IPR037185">
    <property type="entry name" value="EmrE-like"/>
</dbReference>
<keyword evidence="5 6" id="KW-0472">Membrane</keyword>
<feature type="transmembrane region" description="Helical" evidence="6">
    <location>
        <begin position="75"/>
        <end position="96"/>
    </location>
</feature>
<keyword evidence="3 6" id="KW-0812">Transmembrane</keyword>
<evidence type="ECO:0000256" key="5">
    <source>
        <dbReference type="ARBA" id="ARBA00023136"/>
    </source>
</evidence>
<proteinExistence type="inferred from homology"/>
<dbReference type="Gene3D" id="1.10.3730.20">
    <property type="match status" value="1"/>
</dbReference>
<dbReference type="PANTHER" id="PTHR28668:SF1">
    <property type="entry name" value="TRANSMEMBRANE PROTEIN 234"/>
    <property type="match status" value="1"/>
</dbReference>
<evidence type="ECO:0000313" key="7">
    <source>
        <dbReference type="EMBL" id="MBY29437.1"/>
    </source>
</evidence>
<gene>
    <name evidence="7" type="ORF">g.150564</name>
</gene>
<evidence type="ECO:0000256" key="2">
    <source>
        <dbReference type="ARBA" id="ARBA00005977"/>
    </source>
</evidence>
<dbReference type="SUPFAM" id="SSF103481">
    <property type="entry name" value="Multidrug resistance efflux transporter EmrE"/>
    <property type="match status" value="1"/>
</dbReference>
<keyword evidence="4 6" id="KW-1133">Transmembrane helix</keyword>
<feature type="transmembrane region" description="Helical" evidence="6">
    <location>
        <begin position="102"/>
        <end position="120"/>
    </location>
</feature>
<comment type="subcellular location">
    <subcellularLocation>
        <location evidence="1">Membrane</location>
        <topology evidence="1">Multi-pass membrane protein</topology>
    </subcellularLocation>
</comment>